<dbReference type="InterPro" id="IPR052560">
    <property type="entry name" value="RdDP_mobile_element"/>
</dbReference>
<dbReference type="PANTHER" id="PTHR36688">
    <property type="entry name" value="ENDO/EXONUCLEASE/PHOSPHATASE DOMAIN-CONTAINING PROTEIN"/>
    <property type="match status" value="1"/>
</dbReference>
<dbReference type="Gene3D" id="3.60.10.10">
    <property type="entry name" value="Endonuclease/exonuclease/phosphatase"/>
    <property type="match status" value="1"/>
</dbReference>
<dbReference type="PROSITE" id="PS50878">
    <property type="entry name" value="RT_POL"/>
    <property type="match status" value="1"/>
</dbReference>
<name>A0A2A4K918_HELVI</name>
<organism evidence="2">
    <name type="scientific">Heliothis virescens</name>
    <name type="common">Tobacco budworm moth</name>
    <dbReference type="NCBI Taxonomy" id="7102"/>
    <lineage>
        <taxon>Eukaryota</taxon>
        <taxon>Metazoa</taxon>
        <taxon>Ecdysozoa</taxon>
        <taxon>Arthropoda</taxon>
        <taxon>Hexapoda</taxon>
        <taxon>Insecta</taxon>
        <taxon>Pterygota</taxon>
        <taxon>Neoptera</taxon>
        <taxon>Endopterygota</taxon>
        <taxon>Lepidoptera</taxon>
        <taxon>Glossata</taxon>
        <taxon>Ditrysia</taxon>
        <taxon>Noctuoidea</taxon>
        <taxon>Noctuidae</taxon>
        <taxon>Heliothinae</taxon>
        <taxon>Heliothis</taxon>
    </lineage>
</organism>
<dbReference type="Pfam" id="PF00078">
    <property type="entry name" value="RVT_1"/>
    <property type="match status" value="1"/>
</dbReference>
<dbReference type="GO" id="GO:0071897">
    <property type="term" value="P:DNA biosynthetic process"/>
    <property type="evidence" value="ECO:0007669"/>
    <property type="project" value="UniProtKB-ARBA"/>
</dbReference>
<dbReference type="SUPFAM" id="SSF56219">
    <property type="entry name" value="DNase I-like"/>
    <property type="match status" value="1"/>
</dbReference>
<comment type="caution">
    <text evidence="2">The sequence shown here is derived from an EMBL/GenBank/DDBJ whole genome shotgun (WGS) entry which is preliminary data.</text>
</comment>
<protein>
    <recommendedName>
        <fullName evidence="1">Reverse transcriptase domain-containing protein</fullName>
    </recommendedName>
</protein>
<sequence length="867" mass="100546">MNKIDIILLSETHMNDRKSFIMNNYCFYCTNHPDGTSHGGTAVLIKNTIKHHLHSETRKDFLQATTITVQDKNISFQVSATYAPPRYSVKQEMFVDYFGGLGNKFICGGDWNCKHTHWGSRLVTTRGRELKKCIDSLQLTPLSTGEPTYWPTDQNKVPDLLDFFIIKGFPNTYYDVVSCLDTSSDHSPIIGTFSTTVLYTEQQMILCNHKTDWAAFEEYLDTETNLKIKLKTAEDIDDAIFYMTNKIQEAAWLCTPSVGRNANMVNIPLQIREKILEKRRLRRVYQLSRHTTDKRLYNRAAKELKQTIKDNENYTFQQKLQTLSATRNDNYSLWKMTKEFKRPQQTVPPLRSQNTGWAKGPLEKAELFAKHLSQVFVPNTSVMKDFEDQIDAFINSDQQLSLPIKPVTPRELSFFIKQLGKKKAPGYDLITGEIMHHLPRKPIVLLTMIINAILRVHYYPKLWKISQICMIPKPGKPPTETSSYRPISLLPTISKLFEKIFLSRLKPVLDEENIIPNHQFGFRQNHSTVEQVHRVVNKIRQSLEKKEYCAAVFLDVQQAFDRVWHKGLLYKLKTKLPNSYYMVLKSYLLDRKFQVKFSDEVSQLYDIKASVPQGSVLGPILYSIYTADLPDGGDVVTATYADDTACLASDKEASLAVEKLQNHLVNIDQWLDTWRIKPNVTKSVQITFTLRRGECPPVTMRGEQLPKKTSVRYLGLHLDKRLTWANHIKAKRKEADIQFKNLYWLVGRQSSLSLSNKILIYKAIIKPIWTYGIQLWGSASNSNLEILQRFQNKALRTICNAPWFTRNIEIHEYLNIPTVKEEVNKYSKNYKNRLENHTNELARHLLITEGDITRLKRWQILHLDQRV</sequence>
<dbReference type="InterPro" id="IPR043502">
    <property type="entry name" value="DNA/RNA_pol_sf"/>
</dbReference>
<feature type="domain" description="Reverse transcriptase" evidence="1">
    <location>
        <begin position="452"/>
        <end position="718"/>
    </location>
</feature>
<dbReference type="InterPro" id="IPR036691">
    <property type="entry name" value="Endo/exonu/phosph_ase_sf"/>
</dbReference>
<dbReference type="PANTHER" id="PTHR36688:SF2">
    <property type="entry name" value="ENDONUCLEASE_EXONUCLEASE_PHOSPHATASE DOMAIN-CONTAINING PROTEIN"/>
    <property type="match status" value="1"/>
</dbReference>
<gene>
    <name evidence="2" type="ORF">B5V51_7057</name>
</gene>
<dbReference type="GO" id="GO:0003824">
    <property type="term" value="F:catalytic activity"/>
    <property type="evidence" value="ECO:0007669"/>
    <property type="project" value="InterPro"/>
</dbReference>
<accession>A0A2A4K918</accession>
<dbReference type="InterPro" id="IPR000477">
    <property type="entry name" value="RT_dom"/>
</dbReference>
<dbReference type="Pfam" id="PF03372">
    <property type="entry name" value="Exo_endo_phos"/>
    <property type="match status" value="1"/>
</dbReference>
<dbReference type="STRING" id="7102.A0A2A4K918"/>
<dbReference type="SUPFAM" id="SSF56672">
    <property type="entry name" value="DNA/RNA polymerases"/>
    <property type="match status" value="1"/>
</dbReference>
<dbReference type="EMBL" id="NWSH01000032">
    <property type="protein sequence ID" value="PCG80496.1"/>
    <property type="molecule type" value="Genomic_DNA"/>
</dbReference>
<dbReference type="CDD" id="cd01650">
    <property type="entry name" value="RT_nLTR_like"/>
    <property type="match status" value="1"/>
</dbReference>
<dbReference type="AlphaFoldDB" id="A0A2A4K918"/>
<evidence type="ECO:0000313" key="2">
    <source>
        <dbReference type="EMBL" id="PCG80496.1"/>
    </source>
</evidence>
<reference evidence="2" key="1">
    <citation type="submission" date="2017-09" db="EMBL/GenBank/DDBJ databases">
        <title>Contemporary evolution of a Lepidopteran species, Heliothis virescens, in response to modern agricultural practices.</title>
        <authorList>
            <person name="Fritz M.L."/>
            <person name="Deyonke A.M."/>
            <person name="Papanicolaou A."/>
            <person name="Micinski S."/>
            <person name="Westbrook J."/>
            <person name="Gould F."/>
        </authorList>
    </citation>
    <scope>NUCLEOTIDE SEQUENCE [LARGE SCALE GENOMIC DNA]</scope>
    <source>
        <strain evidence="2">HvINT-</strain>
        <tissue evidence="2">Whole body</tissue>
    </source>
</reference>
<proteinExistence type="predicted"/>
<evidence type="ECO:0000259" key="1">
    <source>
        <dbReference type="PROSITE" id="PS50878"/>
    </source>
</evidence>
<dbReference type="InterPro" id="IPR005135">
    <property type="entry name" value="Endo/exonuclease/phosphatase"/>
</dbReference>